<dbReference type="EMBL" id="NAJQ01000458">
    <property type="protein sequence ID" value="TKA69264.1"/>
    <property type="molecule type" value="Genomic_DNA"/>
</dbReference>
<keyword evidence="2" id="KW-1185">Reference proteome</keyword>
<dbReference type="OrthoDB" id="269227at2759"/>
<gene>
    <name evidence="1" type="ORF">B0A55_08106</name>
</gene>
<sequence>MSNLPVVDPAWLTAPEVQDVAVAAFKRTRQIGEKMQALGGTNGAEYFPGPKRCCRKILLAAIDPQAPWPV</sequence>
<evidence type="ECO:0000313" key="1">
    <source>
        <dbReference type="EMBL" id="TKA69264.1"/>
    </source>
</evidence>
<protein>
    <submittedName>
        <fullName evidence="1">Uncharacterized protein</fullName>
    </submittedName>
</protein>
<evidence type="ECO:0000313" key="2">
    <source>
        <dbReference type="Proteomes" id="UP000309340"/>
    </source>
</evidence>
<organism evidence="1 2">
    <name type="scientific">Friedmanniomyces simplex</name>
    <dbReference type="NCBI Taxonomy" id="329884"/>
    <lineage>
        <taxon>Eukaryota</taxon>
        <taxon>Fungi</taxon>
        <taxon>Dikarya</taxon>
        <taxon>Ascomycota</taxon>
        <taxon>Pezizomycotina</taxon>
        <taxon>Dothideomycetes</taxon>
        <taxon>Dothideomycetidae</taxon>
        <taxon>Mycosphaerellales</taxon>
        <taxon>Teratosphaeriaceae</taxon>
        <taxon>Friedmanniomyces</taxon>
    </lineage>
</organism>
<comment type="caution">
    <text evidence="1">The sequence shown here is derived from an EMBL/GenBank/DDBJ whole genome shotgun (WGS) entry which is preliminary data.</text>
</comment>
<dbReference type="AlphaFoldDB" id="A0A4U0WZH4"/>
<reference evidence="1 2" key="1">
    <citation type="submission" date="2017-03" db="EMBL/GenBank/DDBJ databases">
        <title>Genomes of endolithic fungi from Antarctica.</title>
        <authorList>
            <person name="Coleine C."/>
            <person name="Masonjones S."/>
            <person name="Stajich J.E."/>
        </authorList>
    </citation>
    <scope>NUCLEOTIDE SEQUENCE [LARGE SCALE GENOMIC DNA]</scope>
    <source>
        <strain evidence="1 2">CCFEE 5184</strain>
    </source>
</reference>
<name>A0A4U0WZH4_9PEZI</name>
<accession>A0A4U0WZH4</accession>
<dbReference type="Proteomes" id="UP000309340">
    <property type="component" value="Unassembled WGS sequence"/>
</dbReference>
<proteinExistence type="predicted"/>